<dbReference type="CDD" id="cd10912">
    <property type="entry name" value="PIN_YacP-like"/>
    <property type="match status" value="1"/>
</dbReference>
<evidence type="ECO:0000313" key="2">
    <source>
        <dbReference type="Proteomes" id="UP000294919"/>
    </source>
</evidence>
<keyword evidence="2" id="KW-1185">Reference proteome</keyword>
<organism evidence="1 2">
    <name type="scientific">Marinisporobacter balticus</name>
    <dbReference type="NCBI Taxonomy" id="2018667"/>
    <lineage>
        <taxon>Bacteria</taxon>
        <taxon>Bacillati</taxon>
        <taxon>Bacillota</taxon>
        <taxon>Clostridia</taxon>
        <taxon>Peptostreptococcales</taxon>
        <taxon>Thermotaleaceae</taxon>
        <taxon>Marinisporobacter</taxon>
    </lineage>
</organism>
<dbReference type="Proteomes" id="UP000294919">
    <property type="component" value="Unassembled WGS sequence"/>
</dbReference>
<dbReference type="PANTHER" id="PTHR34547:SF1">
    <property type="entry name" value="YACP-LIKE NYN DOMAIN PROTEIN"/>
    <property type="match status" value="1"/>
</dbReference>
<dbReference type="PANTHER" id="PTHR34547">
    <property type="entry name" value="YACP-LIKE NYN DOMAIN PROTEIN"/>
    <property type="match status" value="1"/>
</dbReference>
<dbReference type="InterPro" id="IPR010298">
    <property type="entry name" value="YacP-like"/>
</dbReference>
<evidence type="ECO:0000313" key="1">
    <source>
        <dbReference type="EMBL" id="TCO75033.1"/>
    </source>
</evidence>
<comment type="caution">
    <text evidence="1">The sequence shown here is derived from an EMBL/GenBank/DDBJ whole genome shotgun (WGS) entry which is preliminary data.</text>
</comment>
<reference evidence="1 2" key="1">
    <citation type="submission" date="2019-03" db="EMBL/GenBank/DDBJ databases">
        <title>Genomic Encyclopedia of Type Strains, Phase IV (KMG-IV): sequencing the most valuable type-strain genomes for metagenomic binning, comparative biology and taxonomic classification.</title>
        <authorList>
            <person name="Goeker M."/>
        </authorList>
    </citation>
    <scope>NUCLEOTIDE SEQUENCE [LARGE SCALE GENOMIC DNA]</scope>
    <source>
        <strain evidence="1 2">DSM 102940</strain>
    </source>
</reference>
<protein>
    <recommendedName>
        <fullName evidence="3">RNA-binding protein with PIN domain</fullName>
    </recommendedName>
</protein>
<proteinExistence type="predicted"/>
<dbReference type="EMBL" id="SLWV01000010">
    <property type="protein sequence ID" value="TCO75033.1"/>
    <property type="molecule type" value="Genomic_DNA"/>
</dbReference>
<name>A0A4R2KMV6_9FIRM</name>
<dbReference type="Pfam" id="PF05991">
    <property type="entry name" value="NYN_YacP"/>
    <property type="match status" value="1"/>
</dbReference>
<accession>A0A4R2KMV6</accession>
<sequence length="166" mass="19383">MVDGYNIINAWSKLKEIGKINLEEARDILIQELVDYKHYMGYHVTIVFDAQYVKGNDLKQYFIKGIEVIFTKEHQTADSYIEKKVESLTKDRKNVVRVATSDWAEQQMVLGSGATRISARELKIELNNITKKIYKKTEATKQARSTLGDRIDKEVVEKLEKWRRNQ</sequence>
<evidence type="ECO:0008006" key="3">
    <source>
        <dbReference type="Google" id="ProtNLM"/>
    </source>
</evidence>
<dbReference type="AlphaFoldDB" id="A0A4R2KMV6"/>
<gene>
    <name evidence="1" type="ORF">EV214_110107</name>
</gene>